<dbReference type="eggNOG" id="COG0226">
    <property type="taxonomic scope" value="Bacteria"/>
</dbReference>
<evidence type="ECO:0000256" key="4">
    <source>
        <dbReference type="ARBA" id="ARBA00011529"/>
    </source>
</evidence>
<dbReference type="Gene3D" id="3.40.190.10">
    <property type="entry name" value="Periplasmic binding protein-like II"/>
    <property type="match status" value="2"/>
</dbReference>
<keyword evidence="10" id="KW-0472">Membrane</keyword>
<feature type="domain" description="PBP" evidence="11">
    <location>
        <begin position="31"/>
        <end position="281"/>
    </location>
</feature>
<evidence type="ECO:0000259" key="11">
    <source>
        <dbReference type="Pfam" id="PF12849"/>
    </source>
</evidence>
<name>L0K8F3_HALHC</name>
<evidence type="ECO:0000256" key="8">
    <source>
        <dbReference type="ARBA" id="ARBA00023139"/>
    </source>
</evidence>
<reference evidence="13" key="1">
    <citation type="submission" date="2012-02" db="EMBL/GenBank/DDBJ databases">
        <title>The complete genome of Halobacteroides halobius DSM 5150.</title>
        <authorList>
            <person name="Lucas S."/>
            <person name="Copeland A."/>
            <person name="Lapidus A."/>
            <person name="Glavina del Rio T."/>
            <person name="Dalin E."/>
            <person name="Tice H."/>
            <person name="Bruce D."/>
            <person name="Goodwin L."/>
            <person name="Pitluck S."/>
            <person name="Peters L."/>
            <person name="Mikhailova N."/>
            <person name="Gu W."/>
            <person name="Kyrpides N."/>
            <person name="Mavromatis K."/>
            <person name="Ivanova N."/>
            <person name="Brettin T."/>
            <person name="Detter J.C."/>
            <person name="Han C."/>
            <person name="Larimer F."/>
            <person name="Land M."/>
            <person name="Hauser L."/>
            <person name="Markowitz V."/>
            <person name="Cheng J.-F."/>
            <person name="Hugenholtz P."/>
            <person name="Woyke T."/>
            <person name="Wu D."/>
            <person name="Tindall B."/>
            <person name="Pomrenke H."/>
            <person name="Brambilla E."/>
            <person name="Klenk H.-P."/>
            <person name="Eisen J.A."/>
        </authorList>
    </citation>
    <scope>NUCLEOTIDE SEQUENCE [LARGE SCALE GENOMIC DNA]</scope>
    <source>
        <strain evidence="13">ATCC 35273 / DSM 5150 / MD-1</strain>
    </source>
</reference>
<dbReference type="InterPro" id="IPR024370">
    <property type="entry name" value="PBP_domain"/>
</dbReference>
<evidence type="ECO:0000256" key="9">
    <source>
        <dbReference type="ARBA" id="ARBA00023288"/>
    </source>
</evidence>
<evidence type="ECO:0000256" key="5">
    <source>
        <dbReference type="ARBA" id="ARBA00022448"/>
    </source>
</evidence>
<dbReference type="InterPro" id="IPR050811">
    <property type="entry name" value="Phosphate_ABC_transporter"/>
</dbReference>
<protein>
    <recommendedName>
        <fullName evidence="10">Phosphate-binding protein</fullName>
    </recommendedName>
</protein>
<dbReference type="OrthoDB" id="9790048at2"/>
<dbReference type="PANTHER" id="PTHR30570">
    <property type="entry name" value="PERIPLASMIC PHOSPHATE BINDING COMPONENT OF PHOSPHATE ABC TRANSPORTER"/>
    <property type="match status" value="1"/>
</dbReference>
<gene>
    <name evidence="12" type="ordered locus">Halha_0837</name>
</gene>
<keyword evidence="9 10" id="KW-0449">Lipoprotein</keyword>
<sequence>MFNKRILTLSLVIILAMSAVFISGCANNQEGLTGRVVIDGSSTVYPVTQAIAEEFMKEYPGVRVTVGSSGTGGGFQKYVVGETDINDASRPIGPKEKKLAKKNGIESIPVTVAYDGISVIVNPKNDWAQSMTVKELRQIWKPGSTVKKWSDIRPEWPNKPIDLYGPGTDSGTFDYFTEAINGEEGASRANYTASESDNVLVQGVAGNKYALGYLGYAYYKANKDKLNVVAIDNGAGKSVKPSMKTIGNGTYKPLARPLFFYLNKASLKNKEAVEKFVKFYMKNAKEIVPQVGYVPLSKAKYQSQFDKLDKLAE</sequence>
<comment type="function">
    <text evidence="1">Part of the ABC transporter complex PstSACB involved in phosphate import.</text>
</comment>
<comment type="similarity">
    <text evidence="3 10">Belongs to the PstS family.</text>
</comment>
<comment type="function">
    <text evidence="10">Involved in the system for phosphate transport across the cytoplasmic membrane.</text>
</comment>
<keyword evidence="13" id="KW-1185">Reference proteome</keyword>
<evidence type="ECO:0000256" key="2">
    <source>
        <dbReference type="ARBA" id="ARBA00004193"/>
    </source>
</evidence>
<dbReference type="AlphaFoldDB" id="L0K8F3"/>
<accession>L0K8F3</accession>
<dbReference type="GO" id="GO:0042301">
    <property type="term" value="F:phosphate ion binding"/>
    <property type="evidence" value="ECO:0007669"/>
    <property type="project" value="UniProtKB-UniRule"/>
</dbReference>
<keyword evidence="7 10" id="KW-0732">Signal</keyword>
<comment type="subunit">
    <text evidence="4 10">The complex is composed of two ATP-binding proteins (PstB), two transmembrane proteins (PstC and PstA) and a solute-binding protein (PstS).</text>
</comment>
<dbReference type="STRING" id="748449.Halha_0837"/>
<feature type="chain" id="PRO_5027146295" description="Phosphate-binding protein" evidence="10">
    <location>
        <begin position="29"/>
        <end position="313"/>
    </location>
</feature>
<dbReference type="CDD" id="cd13654">
    <property type="entry name" value="PBP2_phosphate_like_2"/>
    <property type="match status" value="1"/>
</dbReference>
<evidence type="ECO:0000256" key="1">
    <source>
        <dbReference type="ARBA" id="ARBA00002841"/>
    </source>
</evidence>
<dbReference type="GO" id="GO:0006817">
    <property type="term" value="P:phosphate ion transport"/>
    <property type="evidence" value="ECO:0007669"/>
    <property type="project" value="UniProtKB-UniRule"/>
</dbReference>
<evidence type="ECO:0000313" key="13">
    <source>
        <dbReference type="Proteomes" id="UP000010880"/>
    </source>
</evidence>
<dbReference type="InterPro" id="IPR011862">
    <property type="entry name" value="Phos-bd"/>
</dbReference>
<comment type="subcellular location">
    <subcellularLocation>
        <location evidence="2 10">Cell membrane</location>
        <topology evidence="2 10">Lipid-anchor</topology>
    </subcellularLocation>
</comment>
<dbReference type="EMBL" id="CP003359">
    <property type="protein sequence ID" value="AGB40805.1"/>
    <property type="molecule type" value="Genomic_DNA"/>
</dbReference>
<dbReference type="Proteomes" id="UP000010880">
    <property type="component" value="Chromosome"/>
</dbReference>
<dbReference type="NCBIfam" id="TIGR02136">
    <property type="entry name" value="ptsS_2"/>
    <property type="match status" value="1"/>
</dbReference>
<dbReference type="SUPFAM" id="SSF53850">
    <property type="entry name" value="Periplasmic binding protein-like II"/>
    <property type="match status" value="1"/>
</dbReference>
<dbReference type="PROSITE" id="PS51257">
    <property type="entry name" value="PROKAR_LIPOPROTEIN"/>
    <property type="match status" value="1"/>
</dbReference>
<dbReference type="HOGENOM" id="CLU_026228_1_0_9"/>
<evidence type="ECO:0000256" key="10">
    <source>
        <dbReference type="RuleBase" id="RU367119"/>
    </source>
</evidence>
<dbReference type="RefSeq" id="WP_015326530.1">
    <property type="nucleotide sequence ID" value="NC_019978.1"/>
</dbReference>
<proteinExistence type="inferred from homology"/>
<keyword evidence="8 10" id="KW-0564">Palmitate</keyword>
<organism evidence="12 13">
    <name type="scientific">Halobacteroides halobius (strain ATCC 35273 / DSM 5150 / MD-1)</name>
    <dbReference type="NCBI Taxonomy" id="748449"/>
    <lineage>
        <taxon>Bacteria</taxon>
        <taxon>Bacillati</taxon>
        <taxon>Bacillota</taxon>
        <taxon>Clostridia</taxon>
        <taxon>Halanaerobiales</taxon>
        <taxon>Halobacteroidaceae</taxon>
        <taxon>Halobacteroides</taxon>
    </lineage>
</organism>
<dbReference type="PANTHER" id="PTHR30570:SF1">
    <property type="entry name" value="PHOSPHATE-BINDING PROTEIN PSTS"/>
    <property type="match status" value="1"/>
</dbReference>
<evidence type="ECO:0000313" key="12">
    <source>
        <dbReference type="EMBL" id="AGB40805.1"/>
    </source>
</evidence>
<keyword evidence="6 10" id="KW-0592">Phosphate transport</keyword>
<keyword evidence="5 10" id="KW-0813">Transport</keyword>
<dbReference type="Pfam" id="PF12849">
    <property type="entry name" value="PBP_like_2"/>
    <property type="match status" value="1"/>
</dbReference>
<dbReference type="GO" id="GO:0005886">
    <property type="term" value="C:plasma membrane"/>
    <property type="evidence" value="ECO:0007669"/>
    <property type="project" value="UniProtKB-SubCell"/>
</dbReference>
<evidence type="ECO:0000256" key="6">
    <source>
        <dbReference type="ARBA" id="ARBA00022592"/>
    </source>
</evidence>
<feature type="signal peptide" evidence="10">
    <location>
        <begin position="1"/>
        <end position="28"/>
    </location>
</feature>
<dbReference type="PATRIC" id="fig|748449.3.peg.795"/>
<keyword evidence="10" id="KW-1003">Cell membrane</keyword>
<dbReference type="KEGG" id="hhl:Halha_0837"/>
<evidence type="ECO:0000256" key="3">
    <source>
        <dbReference type="ARBA" id="ARBA00008725"/>
    </source>
</evidence>
<evidence type="ECO:0000256" key="7">
    <source>
        <dbReference type="ARBA" id="ARBA00022729"/>
    </source>
</evidence>